<accession>A0AAV9XDI2</accession>
<sequence>MKSLVSAIILAISSLFVAPAFGLPITGTPQPNIVACSGEIENTLACRKWPETNPDQLMYDQKNYLQVNSYKLPDCKPFEYAMTKDECVMIGKKSAVTVPVEYINHLCELLH</sequence>
<organism evidence="2 3">
    <name type="scientific">Orbilia ellipsospora</name>
    <dbReference type="NCBI Taxonomy" id="2528407"/>
    <lineage>
        <taxon>Eukaryota</taxon>
        <taxon>Fungi</taxon>
        <taxon>Dikarya</taxon>
        <taxon>Ascomycota</taxon>
        <taxon>Pezizomycotina</taxon>
        <taxon>Orbiliomycetes</taxon>
        <taxon>Orbiliales</taxon>
        <taxon>Orbiliaceae</taxon>
        <taxon>Orbilia</taxon>
    </lineage>
</organism>
<dbReference type="EMBL" id="JAVHJO010000006">
    <property type="protein sequence ID" value="KAK6539204.1"/>
    <property type="molecule type" value="Genomic_DNA"/>
</dbReference>
<evidence type="ECO:0000313" key="2">
    <source>
        <dbReference type="EMBL" id="KAK6539204.1"/>
    </source>
</evidence>
<feature type="chain" id="PRO_5043586675" evidence="1">
    <location>
        <begin position="23"/>
        <end position="111"/>
    </location>
</feature>
<dbReference type="Proteomes" id="UP001365542">
    <property type="component" value="Unassembled WGS sequence"/>
</dbReference>
<comment type="caution">
    <text evidence="2">The sequence shown here is derived from an EMBL/GenBank/DDBJ whole genome shotgun (WGS) entry which is preliminary data.</text>
</comment>
<evidence type="ECO:0000313" key="3">
    <source>
        <dbReference type="Proteomes" id="UP001365542"/>
    </source>
</evidence>
<dbReference type="AlphaFoldDB" id="A0AAV9XDI2"/>
<reference evidence="2 3" key="1">
    <citation type="submission" date="2019-10" db="EMBL/GenBank/DDBJ databases">
        <authorList>
            <person name="Palmer J.M."/>
        </authorList>
    </citation>
    <scope>NUCLEOTIDE SEQUENCE [LARGE SCALE GENOMIC DNA]</scope>
    <source>
        <strain evidence="2 3">TWF694</strain>
    </source>
</reference>
<keyword evidence="3" id="KW-1185">Reference proteome</keyword>
<feature type="signal peptide" evidence="1">
    <location>
        <begin position="1"/>
        <end position="22"/>
    </location>
</feature>
<keyword evidence="1" id="KW-0732">Signal</keyword>
<protein>
    <submittedName>
        <fullName evidence="2">Uncharacterized protein</fullName>
    </submittedName>
</protein>
<evidence type="ECO:0000256" key="1">
    <source>
        <dbReference type="SAM" id="SignalP"/>
    </source>
</evidence>
<proteinExistence type="predicted"/>
<name>A0AAV9XDI2_9PEZI</name>
<gene>
    <name evidence="2" type="ORF">TWF694_009446</name>
</gene>